<dbReference type="InterPro" id="IPR002173">
    <property type="entry name" value="Carboh/pur_kinase_PfkB_CS"/>
</dbReference>
<evidence type="ECO:0000256" key="3">
    <source>
        <dbReference type="ARBA" id="ARBA00022741"/>
    </source>
</evidence>
<dbReference type="RefSeq" id="WP_269125306.1">
    <property type="nucleotide sequence ID" value="NZ_JAPUBN010000015.1"/>
</dbReference>
<evidence type="ECO:0000256" key="2">
    <source>
        <dbReference type="ARBA" id="ARBA00022679"/>
    </source>
</evidence>
<keyword evidence="3" id="KW-0547">Nucleotide-binding</keyword>
<dbReference type="PROSITE" id="PS00584">
    <property type="entry name" value="PFKB_KINASES_2"/>
    <property type="match status" value="1"/>
</dbReference>
<dbReference type="PROSITE" id="PS00583">
    <property type="entry name" value="PFKB_KINASES_1"/>
    <property type="match status" value="1"/>
</dbReference>
<dbReference type="CDD" id="cd01167">
    <property type="entry name" value="bac_FRK"/>
    <property type="match status" value="1"/>
</dbReference>
<dbReference type="InterPro" id="IPR011611">
    <property type="entry name" value="PfkB_dom"/>
</dbReference>
<dbReference type="PANTHER" id="PTHR43085:SF1">
    <property type="entry name" value="PSEUDOURIDINE KINASE-RELATED"/>
    <property type="match status" value="1"/>
</dbReference>
<evidence type="ECO:0000313" key="8">
    <source>
        <dbReference type="Proteomes" id="UP001149719"/>
    </source>
</evidence>
<dbReference type="GO" id="GO:0016301">
    <property type="term" value="F:kinase activity"/>
    <property type="evidence" value="ECO:0007669"/>
    <property type="project" value="UniProtKB-KW"/>
</dbReference>
<dbReference type="Pfam" id="PF00294">
    <property type="entry name" value="PfkB"/>
    <property type="match status" value="1"/>
</dbReference>
<name>A0ABT4JVF1_9GAMM</name>
<keyword evidence="5" id="KW-0067">ATP-binding</keyword>
<keyword evidence="4 7" id="KW-0418">Kinase</keyword>
<keyword evidence="8" id="KW-1185">Reference proteome</keyword>
<sequence>MSDIKSSTPFLDNDNNEEKSLAKVMSFGEALIDFLAQNTGVDDVQTFAKYPGGAPANVAVAVAKLGGNSHFVGQVGNDSFGHFLKDSLNEYGVNTNALLMTSAAKTALAFVSLDETGERSFEFYRNPSADMLFRPEDFLSEWFYTSKGVFHTCSNTLTDESISQATTVGVRLAKMAGWIVSADVNLRTNLWPESGVDIERVIDWFQMADVVKASMEELEELSTDPMALIHSSLEKGVSLFVLTDGANAVRYFHKNGTTGEVITPKVSVQDTTAAGDAFVGGLLFCLSEIAGETSVALMTKEELQKAVSFAVACGAIAVTKLGAYPSLPSKIEADAMLRSFS</sequence>
<dbReference type="EMBL" id="JAPUBN010000015">
    <property type="protein sequence ID" value="MCZ2722027.1"/>
    <property type="molecule type" value="Genomic_DNA"/>
</dbReference>
<evidence type="ECO:0000256" key="4">
    <source>
        <dbReference type="ARBA" id="ARBA00022777"/>
    </source>
</evidence>
<evidence type="ECO:0000256" key="5">
    <source>
        <dbReference type="ARBA" id="ARBA00022840"/>
    </source>
</evidence>
<organism evidence="7 8">
    <name type="scientific">Marinomonas phaeophyticola</name>
    <dbReference type="NCBI Taxonomy" id="3004091"/>
    <lineage>
        <taxon>Bacteria</taxon>
        <taxon>Pseudomonadati</taxon>
        <taxon>Pseudomonadota</taxon>
        <taxon>Gammaproteobacteria</taxon>
        <taxon>Oceanospirillales</taxon>
        <taxon>Oceanospirillaceae</taxon>
        <taxon>Marinomonas</taxon>
    </lineage>
</organism>
<dbReference type="InterPro" id="IPR029056">
    <property type="entry name" value="Ribokinase-like"/>
</dbReference>
<feature type="domain" description="Carbohydrate kinase PfkB" evidence="6">
    <location>
        <begin position="22"/>
        <end position="329"/>
    </location>
</feature>
<dbReference type="SUPFAM" id="SSF53613">
    <property type="entry name" value="Ribokinase-like"/>
    <property type="match status" value="1"/>
</dbReference>
<reference evidence="7" key="1">
    <citation type="submission" date="2022-12" db="EMBL/GenBank/DDBJ databases">
        <title>Marinomonas 15G1-11 sp. nov, isolated from marine algae.</title>
        <authorList>
            <person name="Butt M."/>
            <person name="Choi D.G."/>
            <person name="Kim J.M."/>
            <person name="Lee J.K."/>
            <person name="Baek J.H."/>
            <person name="Jeon C.O."/>
        </authorList>
    </citation>
    <scope>NUCLEOTIDE SEQUENCE</scope>
    <source>
        <strain evidence="7">15G1-11</strain>
    </source>
</reference>
<evidence type="ECO:0000256" key="1">
    <source>
        <dbReference type="ARBA" id="ARBA00010688"/>
    </source>
</evidence>
<evidence type="ECO:0000313" key="7">
    <source>
        <dbReference type="EMBL" id="MCZ2722027.1"/>
    </source>
</evidence>
<accession>A0ABT4JVF1</accession>
<dbReference type="Proteomes" id="UP001149719">
    <property type="component" value="Unassembled WGS sequence"/>
</dbReference>
<comment type="similarity">
    <text evidence="1">Belongs to the carbohydrate kinase PfkB family.</text>
</comment>
<evidence type="ECO:0000259" key="6">
    <source>
        <dbReference type="Pfam" id="PF00294"/>
    </source>
</evidence>
<keyword evidence="2" id="KW-0808">Transferase</keyword>
<gene>
    <name evidence="7" type="ORF">O1D97_10265</name>
</gene>
<protein>
    <submittedName>
        <fullName evidence="7">Carbohydrate kinase</fullName>
    </submittedName>
</protein>
<proteinExistence type="inferred from homology"/>
<dbReference type="InterPro" id="IPR050306">
    <property type="entry name" value="PfkB_Carbo_kinase"/>
</dbReference>
<comment type="caution">
    <text evidence="7">The sequence shown here is derived from an EMBL/GenBank/DDBJ whole genome shotgun (WGS) entry which is preliminary data.</text>
</comment>
<dbReference type="Gene3D" id="3.40.1190.20">
    <property type="match status" value="1"/>
</dbReference>
<dbReference type="PANTHER" id="PTHR43085">
    <property type="entry name" value="HEXOKINASE FAMILY MEMBER"/>
    <property type="match status" value="1"/>
</dbReference>